<dbReference type="InterPro" id="IPR036280">
    <property type="entry name" value="Multihaem_cyt_sf"/>
</dbReference>
<evidence type="ECO:0000313" key="8">
    <source>
        <dbReference type="Proteomes" id="UP001596036"/>
    </source>
</evidence>
<organism evidence="7 8">
    <name type="scientific">Lysobacter yangpyeongensis</name>
    <dbReference type="NCBI Taxonomy" id="346182"/>
    <lineage>
        <taxon>Bacteria</taxon>
        <taxon>Pseudomonadati</taxon>
        <taxon>Pseudomonadota</taxon>
        <taxon>Gammaproteobacteria</taxon>
        <taxon>Lysobacterales</taxon>
        <taxon>Lysobacteraceae</taxon>
        <taxon>Lysobacter</taxon>
    </lineage>
</organism>
<feature type="chain" id="PRO_5047107548" evidence="5">
    <location>
        <begin position="30"/>
        <end position="388"/>
    </location>
</feature>
<keyword evidence="1 4" id="KW-0349">Heme</keyword>
<keyword evidence="5" id="KW-0732">Signal</keyword>
<dbReference type="InterPro" id="IPR009056">
    <property type="entry name" value="Cyt_c-like_dom"/>
</dbReference>
<dbReference type="InterPro" id="IPR036909">
    <property type="entry name" value="Cyt_c-like_dom_sf"/>
</dbReference>
<evidence type="ECO:0000256" key="2">
    <source>
        <dbReference type="ARBA" id="ARBA00022723"/>
    </source>
</evidence>
<dbReference type="PANTHER" id="PTHR30600:SF9">
    <property type="entry name" value="BLR7738 PROTEIN"/>
    <property type="match status" value="1"/>
</dbReference>
<name>A0ABW0SPY9_9GAMM</name>
<dbReference type="SUPFAM" id="SSF48695">
    <property type="entry name" value="Multiheme cytochromes"/>
    <property type="match status" value="1"/>
</dbReference>
<dbReference type="PROSITE" id="PS51007">
    <property type="entry name" value="CYTC"/>
    <property type="match status" value="1"/>
</dbReference>
<evidence type="ECO:0000256" key="1">
    <source>
        <dbReference type="ARBA" id="ARBA00022617"/>
    </source>
</evidence>
<evidence type="ECO:0000256" key="5">
    <source>
        <dbReference type="SAM" id="SignalP"/>
    </source>
</evidence>
<reference evidence="8" key="1">
    <citation type="journal article" date="2019" name="Int. J. Syst. Evol. Microbiol.">
        <title>The Global Catalogue of Microorganisms (GCM) 10K type strain sequencing project: providing services to taxonomists for standard genome sequencing and annotation.</title>
        <authorList>
            <consortium name="The Broad Institute Genomics Platform"/>
            <consortium name="The Broad Institute Genome Sequencing Center for Infectious Disease"/>
            <person name="Wu L."/>
            <person name="Ma J."/>
        </authorList>
    </citation>
    <scope>NUCLEOTIDE SEQUENCE [LARGE SCALE GENOMIC DNA]</scope>
    <source>
        <strain evidence="8">KACC 11407</strain>
    </source>
</reference>
<proteinExistence type="predicted"/>
<evidence type="ECO:0000313" key="7">
    <source>
        <dbReference type="EMBL" id="MFC5570991.1"/>
    </source>
</evidence>
<protein>
    <submittedName>
        <fullName evidence="7">C-type cytochrome</fullName>
    </submittedName>
</protein>
<dbReference type="Proteomes" id="UP001596036">
    <property type="component" value="Unassembled WGS sequence"/>
</dbReference>
<comment type="caution">
    <text evidence="7">The sequence shown here is derived from an EMBL/GenBank/DDBJ whole genome shotgun (WGS) entry which is preliminary data.</text>
</comment>
<feature type="domain" description="Cytochrome c" evidence="6">
    <location>
        <begin position="284"/>
        <end position="388"/>
    </location>
</feature>
<keyword evidence="8" id="KW-1185">Reference proteome</keyword>
<dbReference type="Gene3D" id="1.10.760.10">
    <property type="entry name" value="Cytochrome c-like domain"/>
    <property type="match status" value="1"/>
</dbReference>
<dbReference type="InterPro" id="IPR051395">
    <property type="entry name" value="Cytochrome_c_Peroxidase/MauG"/>
</dbReference>
<dbReference type="EMBL" id="JBHSNM010000005">
    <property type="protein sequence ID" value="MFC5570991.1"/>
    <property type="molecule type" value="Genomic_DNA"/>
</dbReference>
<accession>A0ABW0SPY9</accession>
<evidence type="ECO:0000259" key="6">
    <source>
        <dbReference type="PROSITE" id="PS51007"/>
    </source>
</evidence>
<gene>
    <name evidence="7" type="ORF">ACFPN1_13065</name>
</gene>
<evidence type="ECO:0000256" key="4">
    <source>
        <dbReference type="PROSITE-ProRule" id="PRU00433"/>
    </source>
</evidence>
<keyword evidence="3 4" id="KW-0408">Iron</keyword>
<keyword evidence="2 4" id="KW-0479">Metal-binding</keyword>
<dbReference type="PANTHER" id="PTHR30600">
    <property type="entry name" value="CYTOCHROME C PEROXIDASE-RELATED"/>
    <property type="match status" value="1"/>
</dbReference>
<dbReference type="PROSITE" id="PS51257">
    <property type="entry name" value="PROKAR_LIPOPROTEIN"/>
    <property type="match status" value="1"/>
</dbReference>
<dbReference type="SUPFAM" id="SSF46626">
    <property type="entry name" value="Cytochrome c"/>
    <property type="match status" value="1"/>
</dbReference>
<dbReference type="Pfam" id="PF00034">
    <property type="entry name" value="Cytochrom_C"/>
    <property type="match status" value="1"/>
</dbReference>
<feature type="signal peptide" evidence="5">
    <location>
        <begin position="1"/>
        <end position="29"/>
    </location>
</feature>
<evidence type="ECO:0000256" key="3">
    <source>
        <dbReference type="ARBA" id="ARBA00023004"/>
    </source>
</evidence>
<dbReference type="RefSeq" id="WP_386755544.1">
    <property type="nucleotide sequence ID" value="NZ_JBHSNM010000005.1"/>
</dbReference>
<sequence length="388" mass="41703">MSRTMLSALLCAALSTFASGCGEIPQAHAATSNGNNLSPQMIAEGQRIFRYDTFGDEQQWTDTLRMHEVVQDLDPITALAVGLKVDADALPPGILDGADLGDPAVTVALLKLDAVVGVHAAVDANNRITRLGITCALCHSTVDDAVQPGIGHRLDGWPNRDLDPGRIIALSPAVPPAAKVVYNSWGPGKYDPRFNIDGLNTPLVLPPAYGLLGIRNETYTGDGPVSYWNAYVAVTQMGGHGNFRDPRLGIDIRQSPDMVTSKLPALRAYQLSLRAPASPADDVAAARRGRVVFNDNCIGCHMGYTGTDNNSGRLHGATETGTDGAYAARTVNKAYRTTPLRGLRYHPPYFHDGSAATLDDVVAHYDRVRQLHLTSQQRADLVEFLKTL</sequence>